<feature type="domain" description="RNA-binding S4" evidence="10">
    <location>
        <begin position="28"/>
        <end position="86"/>
    </location>
</feature>
<evidence type="ECO:0000313" key="11">
    <source>
        <dbReference type="EMBL" id="BCG49699.1"/>
    </source>
</evidence>
<sequence length="322" mass="37646">MNILKLNNNIKSSISIQKFTTLEENAGQRIDNFLLRVCRKVPRSHIYKILRSGEVYINKNRINQTYRLKKNDIIEISRPIKIEKKIVNKIVNIKFKILLEDNYLLIIEKPSGIAVHGGSGISWGVIEQLRILRPKSKFLELVHRLDRDTSGILLLAKKRTALINLHEQIRSGYIDKRYLVLVNGNWINKRQHIKYSLYKYISKDGNRRVTVTEHGGKASHTIFSLKCHYGKKYTLLEAELKTGRTHQIRVHLSKIGFSVVGDNKYGNFFLNKNLKKSTHYFNRMFLHASQITFFHPEDRKIIKLKSSLPLECKKFLKNLIKK</sequence>
<dbReference type="Gene3D" id="3.10.290.10">
    <property type="entry name" value="RNA-binding S4 domain"/>
    <property type="match status" value="1"/>
</dbReference>
<reference evidence="11 12" key="1">
    <citation type="journal article" date="2020" name="Genome Biol. Evol.">
        <title>Comparative Genomics Underlines Multiple Roles of Profftella, an Obligate Symbiont of Psyllids: Providing Toxins, Vitamins, and Carotenoids.</title>
        <authorList>
            <person name="Nakabachi A."/>
            <person name="Piel J."/>
            <person name="Malenovsky I."/>
            <person name="Hirose Y."/>
        </authorList>
    </citation>
    <scope>NUCLEOTIDE SEQUENCE [LARGE SCALE GENOMIC DNA]</scope>
    <source>
        <strain evidence="11 12">Dco</strain>
    </source>
</reference>
<dbReference type="SMART" id="SM00363">
    <property type="entry name" value="S4"/>
    <property type="match status" value="1"/>
</dbReference>
<keyword evidence="12" id="KW-1185">Reference proteome</keyword>
<dbReference type="Gene3D" id="3.30.2350.10">
    <property type="entry name" value="Pseudouridine synthase"/>
    <property type="match status" value="1"/>
</dbReference>
<dbReference type="EC" id="5.4.99.-" evidence="9"/>
<dbReference type="PANTHER" id="PTHR21600:SF92">
    <property type="entry name" value="RIBOSOMAL LARGE SUBUNIT PSEUDOURIDINE SYNTHASE C"/>
    <property type="match status" value="1"/>
</dbReference>
<evidence type="ECO:0000313" key="12">
    <source>
        <dbReference type="Proteomes" id="UP000595708"/>
    </source>
</evidence>
<dbReference type="GO" id="GO:0000455">
    <property type="term" value="P:enzyme-directed rRNA pseudouridine synthesis"/>
    <property type="evidence" value="ECO:0007669"/>
    <property type="project" value="TreeGrafter"/>
</dbReference>
<evidence type="ECO:0000256" key="3">
    <source>
        <dbReference type="ARBA" id="ARBA00010876"/>
    </source>
</evidence>
<feature type="active site" evidence="7">
    <location>
        <position position="146"/>
    </location>
</feature>
<accession>A0A7R7ACR1</accession>
<evidence type="ECO:0000256" key="2">
    <source>
        <dbReference type="ARBA" id="ARBA00002876"/>
    </source>
</evidence>
<dbReference type="SUPFAM" id="SSF55174">
    <property type="entry name" value="Alpha-L RNA-binding motif"/>
    <property type="match status" value="1"/>
</dbReference>
<gene>
    <name evidence="11" type="primary">rluC</name>
    <name evidence="11" type="ORF">PADco_2790</name>
</gene>
<protein>
    <recommendedName>
        <fullName evidence="9">Pseudouridine synthase</fullName>
        <ecNumber evidence="9">5.4.99.-</ecNumber>
    </recommendedName>
</protein>
<evidence type="ECO:0000256" key="4">
    <source>
        <dbReference type="ARBA" id="ARBA00022552"/>
    </source>
</evidence>
<dbReference type="NCBIfam" id="TIGR00005">
    <property type="entry name" value="rluA_subfam"/>
    <property type="match status" value="1"/>
</dbReference>
<evidence type="ECO:0000256" key="5">
    <source>
        <dbReference type="ARBA" id="ARBA00022884"/>
    </source>
</evidence>
<evidence type="ECO:0000256" key="6">
    <source>
        <dbReference type="ARBA" id="ARBA00023235"/>
    </source>
</evidence>
<keyword evidence="5 8" id="KW-0694">RNA-binding</keyword>
<dbReference type="Proteomes" id="UP000595708">
    <property type="component" value="Chromosome"/>
</dbReference>
<dbReference type="InterPro" id="IPR020103">
    <property type="entry name" value="PsdUridine_synth_cat_dom_sf"/>
</dbReference>
<dbReference type="SUPFAM" id="SSF55120">
    <property type="entry name" value="Pseudouridine synthase"/>
    <property type="match status" value="1"/>
</dbReference>
<name>A0A7R7ACR1_9PROT</name>
<evidence type="ECO:0000256" key="7">
    <source>
        <dbReference type="PIRSR" id="PIRSR606225-1"/>
    </source>
</evidence>
<dbReference type="PROSITE" id="PS01129">
    <property type="entry name" value="PSI_RLU"/>
    <property type="match status" value="1"/>
</dbReference>
<dbReference type="Pfam" id="PF00849">
    <property type="entry name" value="PseudoU_synth_2"/>
    <property type="match status" value="1"/>
</dbReference>
<dbReference type="Pfam" id="PF01479">
    <property type="entry name" value="S4"/>
    <property type="match status" value="1"/>
</dbReference>
<evidence type="ECO:0000256" key="8">
    <source>
        <dbReference type="PROSITE-ProRule" id="PRU00182"/>
    </source>
</evidence>
<comment type="similarity">
    <text evidence="3 9">Belongs to the pseudouridine synthase RluA family.</text>
</comment>
<dbReference type="GO" id="GO:0160141">
    <property type="term" value="F:23S rRNA pseudouridine(955/2504/2580) synthase activity"/>
    <property type="evidence" value="ECO:0007669"/>
    <property type="project" value="UniProtKB-EC"/>
</dbReference>
<dbReference type="GO" id="GO:0003723">
    <property type="term" value="F:RNA binding"/>
    <property type="evidence" value="ECO:0007669"/>
    <property type="project" value="UniProtKB-KW"/>
</dbReference>
<evidence type="ECO:0000259" key="10">
    <source>
        <dbReference type="SMART" id="SM00363"/>
    </source>
</evidence>
<dbReference type="InterPro" id="IPR006145">
    <property type="entry name" value="PsdUridine_synth_RsuA/RluA"/>
</dbReference>
<dbReference type="CDD" id="cd02869">
    <property type="entry name" value="PseudoU_synth_RluA_like"/>
    <property type="match status" value="1"/>
</dbReference>
<keyword evidence="4" id="KW-0698">rRNA processing</keyword>
<dbReference type="InterPro" id="IPR006224">
    <property type="entry name" value="PsdUridine_synth_RluA-like_CS"/>
</dbReference>
<dbReference type="InterPro" id="IPR002942">
    <property type="entry name" value="S4_RNA-bd"/>
</dbReference>
<dbReference type="EMBL" id="AP023215">
    <property type="protein sequence ID" value="BCG49699.1"/>
    <property type="molecule type" value="Genomic_DNA"/>
</dbReference>
<keyword evidence="6 9" id="KW-0413">Isomerase</keyword>
<dbReference type="CDD" id="cd00165">
    <property type="entry name" value="S4"/>
    <property type="match status" value="1"/>
</dbReference>
<dbReference type="KEGG" id="parm:PADco_2790"/>
<dbReference type="InterPro" id="IPR006225">
    <property type="entry name" value="PsdUridine_synth_RluC/D"/>
</dbReference>
<comment type="function">
    <text evidence="2">Responsible for synthesis of pseudouridine from uracil at positions 955, 2504 and 2580 in 23S ribosomal RNA.</text>
</comment>
<comment type="catalytic activity">
    <reaction evidence="9">
        <text>a uridine in RNA = a pseudouridine in RNA</text>
        <dbReference type="Rhea" id="RHEA:48348"/>
        <dbReference type="Rhea" id="RHEA-COMP:12068"/>
        <dbReference type="Rhea" id="RHEA-COMP:12069"/>
        <dbReference type="ChEBI" id="CHEBI:65314"/>
        <dbReference type="ChEBI" id="CHEBI:65315"/>
    </reaction>
</comment>
<dbReference type="PROSITE" id="PS50889">
    <property type="entry name" value="S4"/>
    <property type="match status" value="1"/>
</dbReference>
<proteinExistence type="inferred from homology"/>
<comment type="catalytic activity">
    <reaction evidence="1">
        <text>uridine(955/2504/2580) in 23S rRNA = pseudouridine(955/2504/2580) in 23S rRNA</text>
        <dbReference type="Rhea" id="RHEA:42528"/>
        <dbReference type="Rhea" id="RHEA-COMP:10099"/>
        <dbReference type="Rhea" id="RHEA-COMP:10100"/>
        <dbReference type="ChEBI" id="CHEBI:65314"/>
        <dbReference type="ChEBI" id="CHEBI:65315"/>
        <dbReference type="EC" id="5.4.99.24"/>
    </reaction>
</comment>
<organism evidence="11 12">
    <name type="scientific">Candidatus Profftella armatura</name>
    <name type="common">Diaphorina cf. continua</name>
    <dbReference type="NCBI Taxonomy" id="2661583"/>
    <lineage>
        <taxon>Bacteria</taxon>
        <taxon>Pseudomonadati</taxon>
        <taxon>Pseudomonadota</taxon>
        <taxon>Betaproteobacteria</taxon>
        <taxon>Candidatus Profftella</taxon>
    </lineage>
</organism>
<dbReference type="PANTHER" id="PTHR21600">
    <property type="entry name" value="MITOCHONDRIAL RNA PSEUDOURIDINE SYNTHASE"/>
    <property type="match status" value="1"/>
</dbReference>
<dbReference type="RefSeq" id="WP_201329688.1">
    <property type="nucleotide sequence ID" value="NZ_AP023215.1"/>
</dbReference>
<evidence type="ECO:0000256" key="1">
    <source>
        <dbReference type="ARBA" id="ARBA00000381"/>
    </source>
</evidence>
<evidence type="ECO:0000256" key="9">
    <source>
        <dbReference type="RuleBase" id="RU362028"/>
    </source>
</evidence>
<dbReference type="InterPro" id="IPR036986">
    <property type="entry name" value="S4_RNA-bd_sf"/>
</dbReference>
<dbReference type="AlphaFoldDB" id="A0A7R7ACR1"/>
<dbReference type="InterPro" id="IPR050188">
    <property type="entry name" value="RluA_PseudoU_synthase"/>
</dbReference>